<sequence length="150" mass="16567">MKTTHKVAENSSTTQDRFHPSWGSPGGCSSVVSVNLMFYLKPLERGFTNQKVRGSNPTSASRIPLSRPGKPGSISALVLPAGGMAARHRRVLHLNDELFSYHIVHKIQLGDHLPGKMICFGGWIDKADRRSWIINSSTQGGRQSEQLDHH</sequence>
<name>A0A419QAJ6_CLOSI</name>
<accession>A0A419QAJ6</accession>
<evidence type="ECO:0000256" key="1">
    <source>
        <dbReference type="SAM" id="MobiDB-lite"/>
    </source>
</evidence>
<comment type="caution">
    <text evidence="2">The sequence shown here is derived from an EMBL/GenBank/DDBJ whole genome shotgun (WGS) entry which is preliminary data.</text>
</comment>
<proteinExistence type="predicted"/>
<protein>
    <submittedName>
        <fullName evidence="2">Uncharacterized protein</fullName>
    </submittedName>
</protein>
<feature type="compositionally biased region" description="Polar residues" evidence="1">
    <location>
        <begin position="1"/>
        <end position="15"/>
    </location>
</feature>
<gene>
    <name evidence="2" type="ORF">CSKR_106425</name>
</gene>
<evidence type="ECO:0000313" key="3">
    <source>
        <dbReference type="Proteomes" id="UP000286415"/>
    </source>
</evidence>
<reference evidence="2 3" key="1">
    <citation type="journal article" date="2018" name="Biotechnol. Adv.">
        <title>Improved genomic resources and new bioinformatic workflow for the carcinogenic parasite Clonorchis sinensis: Biotechnological implications.</title>
        <authorList>
            <person name="Wang D."/>
            <person name="Korhonen P.K."/>
            <person name="Gasser R.B."/>
            <person name="Young N.D."/>
        </authorList>
    </citation>
    <scope>NUCLEOTIDE SEQUENCE [LARGE SCALE GENOMIC DNA]</scope>
    <source>
        <strain evidence="2">Cs-k2</strain>
    </source>
</reference>
<dbReference type="AlphaFoldDB" id="A0A419QAJ6"/>
<dbReference type="InParanoid" id="A0A419QAJ6"/>
<evidence type="ECO:0000313" key="2">
    <source>
        <dbReference type="EMBL" id="KAG5447181.1"/>
    </source>
</evidence>
<keyword evidence="3" id="KW-1185">Reference proteome</keyword>
<reference evidence="2 3" key="2">
    <citation type="journal article" date="2021" name="Genomics">
        <title>High-quality reference genome for Clonorchis sinensis.</title>
        <authorList>
            <person name="Young N.D."/>
            <person name="Stroehlein A.J."/>
            <person name="Kinkar L."/>
            <person name="Wang T."/>
            <person name="Sohn W.M."/>
            <person name="Chang B.C.H."/>
            <person name="Kaur P."/>
            <person name="Weisz D."/>
            <person name="Dudchenko O."/>
            <person name="Aiden E.L."/>
            <person name="Korhonen P.K."/>
            <person name="Gasser R.B."/>
        </authorList>
    </citation>
    <scope>NUCLEOTIDE SEQUENCE [LARGE SCALE GENOMIC DNA]</scope>
    <source>
        <strain evidence="2">Cs-k2</strain>
    </source>
</reference>
<dbReference type="Proteomes" id="UP000286415">
    <property type="component" value="Unassembled WGS sequence"/>
</dbReference>
<dbReference type="OrthoDB" id="10051416at2759"/>
<feature type="region of interest" description="Disordered" evidence="1">
    <location>
        <begin position="1"/>
        <end position="21"/>
    </location>
</feature>
<organism evidence="2 3">
    <name type="scientific">Clonorchis sinensis</name>
    <name type="common">Chinese liver fluke</name>
    <dbReference type="NCBI Taxonomy" id="79923"/>
    <lineage>
        <taxon>Eukaryota</taxon>
        <taxon>Metazoa</taxon>
        <taxon>Spiralia</taxon>
        <taxon>Lophotrochozoa</taxon>
        <taxon>Platyhelminthes</taxon>
        <taxon>Trematoda</taxon>
        <taxon>Digenea</taxon>
        <taxon>Opisthorchiida</taxon>
        <taxon>Opisthorchiata</taxon>
        <taxon>Opisthorchiidae</taxon>
        <taxon>Clonorchis</taxon>
    </lineage>
</organism>
<dbReference type="EMBL" id="NIRI02000042">
    <property type="protein sequence ID" value="KAG5447181.1"/>
    <property type="molecule type" value="Genomic_DNA"/>
</dbReference>